<evidence type="ECO:0000313" key="8">
    <source>
        <dbReference type="EMBL" id="PCH36574.1"/>
    </source>
</evidence>
<evidence type="ECO:0000256" key="4">
    <source>
        <dbReference type="ARBA" id="ARBA00022833"/>
    </source>
</evidence>
<sequence length="191" mass="21769">MLDYRKEMCAHLQSQHASQATQSGSSVPFSSKAASSQSRGFKQMNALIRSLSAGGNSLHNDLSRKSQQELTDAQKRELELEACERDQQIVNNELRRYAEEGPVDEEEEEFNLLTYWQLREKTFPTLYRVALDVLPMQASAVPSTMEMLQVLKYSLKEDRLSSTDDWMPNRKEMLRVDASAEEDCEKASLPS</sequence>
<dbReference type="InterPro" id="IPR012337">
    <property type="entry name" value="RNaseH-like_sf"/>
</dbReference>
<keyword evidence="3" id="KW-0863">Zinc-finger</keyword>
<feature type="compositionally biased region" description="Low complexity" evidence="6">
    <location>
        <begin position="23"/>
        <end position="35"/>
    </location>
</feature>
<evidence type="ECO:0000256" key="2">
    <source>
        <dbReference type="ARBA" id="ARBA00022723"/>
    </source>
</evidence>
<dbReference type="GO" id="GO:0046983">
    <property type="term" value="F:protein dimerization activity"/>
    <property type="evidence" value="ECO:0007669"/>
    <property type="project" value="InterPro"/>
</dbReference>
<proteinExistence type="predicted"/>
<dbReference type="AlphaFoldDB" id="A0A2H3JIR9"/>
<dbReference type="SUPFAM" id="SSF53098">
    <property type="entry name" value="Ribonuclease H-like"/>
    <property type="match status" value="1"/>
</dbReference>
<keyword evidence="2" id="KW-0479">Metal-binding</keyword>
<feature type="region of interest" description="Disordered" evidence="6">
    <location>
        <begin position="15"/>
        <end position="35"/>
    </location>
</feature>
<name>A0A2H3JIR9_WOLCO</name>
<dbReference type="GO" id="GO:0008270">
    <property type="term" value="F:zinc ion binding"/>
    <property type="evidence" value="ECO:0007669"/>
    <property type="project" value="UniProtKB-KW"/>
</dbReference>
<dbReference type="GO" id="GO:0005634">
    <property type="term" value="C:nucleus"/>
    <property type="evidence" value="ECO:0007669"/>
    <property type="project" value="UniProtKB-SubCell"/>
</dbReference>
<feature type="domain" description="HAT C-terminal dimerisation" evidence="7">
    <location>
        <begin position="93"/>
        <end position="143"/>
    </location>
</feature>
<dbReference type="PANTHER" id="PTHR46481">
    <property type="entry name" value="ZINC FINGER BED DOMAIN-CONTAINING PROTEIN 4"/>
    <property type="match status" value="1"/>
</dbReference>
<keyword evidence="4" id="KW-0862">Zinc</keyword>
<dbReference type="Proteomes" id="UP000218811">
    <property type="component" value="Unassembled WGS sequence"/>
</dbReference>
<dbReference type="InterPro" id="IPR008906">
    <property type="entry name" value="HATC_C_dom"/>
</dbReference>
<dbReference type="Pfam" id="PF05699">
    <property type="entry name" value="Dimer_Tnp_hAT"/>
    <property type="match status" value="1"/>
</dbReference>
<dbReference type="PANTHER" id="PTHR46481:SF10">
    <property type="entry name" value="ZINC FINGER BED DOMAIN-CONTAINING PROTEIN 39"/>
    <property type="match status" value="1"/>
</dbReference>
<organism evidence="8 9">
    <name type="scientific">Wolfiporia cocos (strain MD-104)</name>
    <name type="common">Brown rot fungus</name>
    <dbReference type="NCBI Taxonomy" id="742152"/>
    <lineage>
        <taxon>Eukaryota</taxon>
        <taxon>Fungi</taxon>
        <taxon>Dikarya</taxon>
        <taxon>Basidiomycota</taxon>
        <taxon>Agaricomycotina</taxon>
        <taxon>Agaricomycetes</taxon>
        <taxon>Polyporales</taxon>
        <taxon>Phaeolaceae</taxon>
        <taxon>Wolfiporia</taxon>
    </lineage>
</organism>
<dbReference type="OrthoDB" id="3241084at2759"/>
<evidence type="ECO:0000256" key="1">
    <source>
        <dbReference type="ARBA" id="ARBA00004123"/>
    </source>
</evidence>
<evidence type="ECO:0000256" key="5">
    <source>
        <dbReference type="ARBA" id="ARBA00023242"/>
    </source>
</evidence>
<comment type="subcellular location">
    <subcellularLocation>
        <location evidence="1">Nucleus</location>
    </subcellularLocation>
</comment>
<protein>
    <recommendedName>
        <fullName evidence="7">HAT C-terminal dimerisation domain-containing protein</fullName>
    </recommendedName>
</protein>
<dbReference type="EMBL" id="KB467887">
    <property type="protein sequence ID" value="PCH36574.1"/>
    <property type="molecule type" value="Genomic_DNA"/>
</dbReference>
<evidence type="ECO:0000256" key="3">
    <source>
        <dbReference type="ARBA" id="ARBA00022771"/>
    </source>
</evidence>
<dbReference type="STRING" id="742152.A0A2H3JIR9"/>
<accession>A0A2H3JIR9</accession>
<evidence type="ECO:0000256" key="6">
    <source>
        <dbReference type="SAM" id="MobiDB-lite"/>
    </source>
</evidence>
<keyword evidence="5" id="KW-0539">Nucleus</keyword>
<gene>
    <name evidence="8" type="ORF">WOLCODRAFT_157278</name>
</gene>
<evidence type="ECO:0000259" key="7">
    <source>
        <dbReference type="Pfam" id="PF05699"/>
    </source>
</evidence>
<reference evidence="8 9" key="1">
    <citation type="journal article" date="2012" name="Science">
        <title>The Paleozoic origin of enzymatic lignin decomposition reconstructed from 31 fungal genomes.</title>
        <authorList>
            <person name="Floudas D."/>
            <person name="Binder M."/>
            <person name="Riley R."/>
            <person name="Barry K."/>
            <person name="Blanchette R.A."/>
            <person name="Henrissat B."/>
            <person name="Martinez A.T."/>
            <person name="Otillar R."/>
            <person name="Spatafora J.W."/>
            <person name="Yadav J.S."/>
            <person name="Aerts A."/>
            <person name="Benoit I."/>
            <person name="Boyd A."/>
            <person name="Carlson A."/>
            <person name="Copeland A."/>
            <person name="Coutinho P.M."/>
            <person name="de Vries R.P."/>
            <person name="Ferreira P."/>
            <person name="Findley K."/>
            <person name="Foster B."/>
            <person name="Gaskell J."/>
            <person name="Glotzer D."/>
            <person name="Gorecki P."/>
            <person name="Heitman J."/>
            <person name="Hesse C."/>
            <person name="Hori C."/>
            <person name="Igarashi K."/>
            <person name="Jurgens J.A."/>
            <person name="Kallen N."/>
            <person name="Kersten P."/>
            <person name="Kohler A."/>
            <person name="Kuees U."/>
            <person name="Kumar T.K.A."/>
            <person name="Kuo A."/>
            <person name="LaButti K."/>
            <person name="Larrondo L.F."/>
            <person name="Lindquist E."/>
            <person name="Ling A."/>
            <person name="Lombard V."/>
            <person name="Lucas S."/>
            <person name="Lundell T."/>
            <person name="Martin R."/>
            <person name="McLaughlin D.J."/>
            <person name="Morgenstern I."/>
            <person name="Morin E."/>
            <person name="Murat C."/>
            <person name="Nagy L.G."/>
            <person name="Nolan M."/>
            <person name="Ohm R.A."/>
            <person name="Patyshakuliyeva A."/>
            <person name="Rokas A."/>
            <person name="Ruiz-Duenas F.J."/>
            <person name="Sabat G."/>
            <person name="Salamov A."/>
            <person name="Samejima M."/>
            <person name="Schmutz J."/>
            <person name="Slot J.C."/>
            <person name="St John F."/>
            <person name="Stenlid J."/>
            <person name="Sun H."/>
            <person name="Sun S."/>
            <person name="Syed K."/>
            <person name="Tsang A."/>
            <person name="Wiebenga A."/>
            <person name="Young D."/>
            <person name="Pisabarro A."/>
            <person name="Eastwood D.C."/>
            <person name="Martin F."/>
            <person name="Cullen D."/>
            <person name="Grigoriev I.V."/>
            <person name="Hibbett D.S."/>
        </authorList>
    </citation>
    <scope>NUCLEOTIDE SEQUENCE [LARGE SCALE GENOMIC DNA]</scope>
    <source>
        <strain evidence="8 9">MD-104</strain>
    </source>
</reference>
<evidence type="ECO:0000313" key="9">
    <source>
        <dbReference type="Proteomes" id="UP000218811"/>
    </source>
</evidence>
<keyword evidence="9" id="KW-1185">Reference proteome</keyword>
<dbReference type="InterPro" id="IPR052035">
    <property type="entry name" value="ZnF_BED_domain_contain"/>
</dbReference>